<dbReference type="Pfam" id="PF09723">
    <property type="entry name" value="Zn_ribbon_8"/>
    <property type="match status" value="1"/>
</dbReference>
<dbReference type="NCBIfam" id="TIGR02605">
    <property type="entry name" value="CxxC_CxxC_SSSS"/>
    <property type="match status" value="1"/>
</dbReference>
<sequence>MYDYKCPSHGVFQELAPMQQHDQPQPCPQCNTRSARVIVLPPAIAKVLKETREAMERNDKAREAPEVMSTSQYQERENEKKERQRFDHRHQHGKDCGCGSKRKSNLMYTAKGDKMFPGMRPWMISH</sequence>
<evidence type="ECO:0000313" key="4">
    <source>
        <dbReference type="Proteomes" id="UP001620597"/>
    </source>
</evidence>
<feature type="domain" description="Putative regulatory protein FmdB zinc ribbon" evidence="2">
    <location>
        <begin position="1"/>
        <end position="39"/>
    </location>
</feature>
<dbReference type="SMART" id="SM00834">
    <property type="entry name" value="CxxC_CXXC_SSSS"/>
    <property type="match status" value="1"/>
</dbReference>
<feature type="compositionally biased region" description="Basic and acidic residues" evidence="1">
    <location>
        <begin position="54"/>
        <end position="65"/>
    </location>
</feature>
<feature type="region of interest" description="Disordered" evidence="1">
    <location>
        <begin position="54"/>
        <end position="103"/>
    </location>
</feature>
<accession>A0ABW8NGW6</accession>
<dbReference type="InterPro" id="IPR013429">
    <property type="entry name" value="Regulatory_FmdB_Zinc_ribbon"/>
</dbReference>
<reference evidence="3 4" key="1">
    <citation type="submission" date="2024-03" db="EMBL/GenBank/DDBJ databases">
        <title>High-quality draft genome sequence of Oceanobacter sp. wDCs-4.</title>
        <authorList>
            <person name="Dong C."/>
        </authorList>
    </citation>
    <scope>NUCLEOTIDE SEQUENCE [LARGE SCALE GENOMIC DNA]</scope>
    <source>
        <strain evidence="4">wDCs-4</strain>
    </source>
</reference>
<keyword evidence="4" id="KW-1185">Reference proteome</keyword>
<evidence type="ECO:0000256" key="1">
    <source>
        <dbReference type="SAM" id="MobiDB-lite"/>
    </source>
</evidence>
<protein>
    <submittedName>
        <fullName evidence="3">FmdB family zinc ribbon protein</fullName>
    </submittedName>
</protein>
<dbReference type="Proteomes" id="UP001620597">
    <property type="component" value="Unassembled WGS sequence"/>
</dbReference>
<feature type="compositionally biased region" description="Basic and acidic residues" evidence="1">
    <location>
        <begin position="74"/>
        <end position="85"/>
    </location>
</feature>
<organism evidence="3 4">
    <name type="scientific">Oceanobacter antarcticus</name>
    <dbReference type="NCBI Taxonomy" id="3133425"/>
    <lineage>
        <taxon>Bacteria</taxon>
        <taxon>Pseudomonadati</taxon>
        <taxon>Pseudomonadota</taxon>
        <taxon>Gammaproteobacteria</taxon>
        <taxon>Oceanospirillales</taxon>
        <taxon>Oceanospirillaceae</taxon>
        <taxon>Oceanobacter</taxon>
    </lineage>
</organism>
<proteinExistence type="predicted"/>
<evidence type="ECO:0000313" key="3">
    <source>
        <dbReference type="EMBL" id="MFK4752195.1"/>
    </source>
</evidence>
<dbReference type="EMBL" id="JBBKTX010000007">
    <property type="protein sequence ID" value="MFK4752195.1"/>
    <property type="molecule type" value="Genomic_DNA"/>
</dbReference>
<comment type="caution">
    <text evidence="3">The sequence shown here is derived from an EMBL/GenBank/DDBJ whole genome shotgun (WGS) entry which is preliminary data.</text>
</comment>
<gene>
    <name evidence="3" type="ORF">WG929_07215</name>
</gene>
<evidence type="ECO:0000259" key="2">
    <source>
        <dbReference type="SMART" id="SM00834"/>
    </source>
</evidence>
<name>A0ABW8NGW6_9GAMM</name>